<dbReference type="EMBL" id="UYJE01001223">
    <property type="protein sequence ID" value="VDI00202.1"/>
    <property type="molecule type" value="Genomic_DNA"/>
</dbReference>
<gene>
    <name evidence="1" type="ORF">MGAL_10B006340</name>
</gene>
<keyword evidence="2" id="KW-1185">Reference proteome</keyword>
<dbReference type="Proteomes" id="UP000596742">
    <property type="component" value="Unassembled WGS sequence"/>
</dbReference>
<protein>
    <submittedName>
        <fullName evidence="1">Uncharacterized protein</fullName>
    </submittedName>
</protein>
<dbReference type="OrthoDB" id="10494188at2759"/>
<reference evidence="1" key="1">
    <citation type="submission" date="2018-11" db="EMBL/GenBank/DDBJ databases">
        <authorList>
            <person name="Alioto T."/>
            <person name="Alioto T."/>
        </authorList>
    </citation>
    <scope>NUCLEOTIDE SEQUENCE</scope>
</reference>
<comment type="caution">
    <text evidence="1">The sequence shown here is derived from an EMBL/GenBank/DDBJ whole genome shotgun (WGS) entry which is preliminary data.</text>
</comment>
<proteinExistence type="predicted"/>
<sequence>MSLEVLSTEEHTDEGHGIDYHAKHKVRTEYKHPKGIKFMHIHEDWKDYEDQYHHEIVSIGDIEIKYSYDWGNYFIMESIVISKQGEEISCANREFGTVDPLKKEARQCKRAFQKRMSLEVLSTKEHTDDGYGRQYSAKHTVSTTYKHPKGVSFMHIHEDGKDYEDIYRYETVSIGDINIRYSYDWGNYFTWEYVKISKQSDEISYAQQEFGPVDPLKKETRQADKGKEFLTQLSEDLCLSLKDFVHLLTSNFKISSDVLNLFL</sequence>
<evidence type="ECO:0000313" key="2">
    <source>
        <dbReference type="Proteomes" id="UP000596742"/>
    </source>
</evidence>
<dbReference type="AlphaFoldDB" id="A0A8B6C536"/>
<name>A0A8B6C536_MYTGA</name>
<organism evidence="1 2">
    <name type="scientific">Mytilus galloprovincialis</name>
    <name type="common">Mediterranean mussel</name>
    <dbReference type="NCBI Taxonomy" id="29158"/>
    <lineage>
        <taxon>Eukaryota</taxon>
        <taxon>Metazoa</taxon>
        <taxon>Spiralia</taxon>
        <taxon>Lophotrochozoa</taxon>
        <taxon>Mollusca</taxon>
        <taxon>Bivalvia</taxon>
        <taxon>Autobranchia</taxon>
        <taxon>Pteriomorphia</taxon>
        <taxon>Mytilida</taxon>
        <taxon>Mytiloidea</taxon>
        <taxon>Mytilidae</taxon>
        <taxon>Mytilinae</taxon>
        <taxon>Mytilus</taxon>
    </lineage>
</organism>
<evidence type="ECO:0000313" key="1">
    <source>
        <dbReference type="EMBL" id="VDI00202.1"/>
    </source>
</evidence>
<accession>A0A8B6C536</accession>